<dbReference type="WBParaSite" id="nRc.2.0.1.t16237-RA">
    <property type="protein sequence ID" value="nRc.2.0.1.t16237-RA"/>
    <property type="gene ID" value="nRc.2.0.1.g16237"/>
</dbReference>
<evidence type="ECO:0000313" key="2">
    <source>
        <dbReference type="WBParaSite" id="nRc.2.0.1.t16237-RA"/>
    </source>
</evidence>
<dbReference type="AlphaFoldDB" id="A0A915IQF8"/>
<protein>
    <submittedName>
        <fullName evidence="2">Uncharacterized protein</fullName>
    </submittedName>
</protein>
<evidence type="ECO:0000313" key="1">
    <source>
        <dbReference type="Proteomes" id="UP000887565"/>
    </source>
</evidence>
<sequence length="66" mass="7455">MQQFASETQPSANTVSRTLLGFQKPLIVIQQTAWKRDPAEILSVNNEACIVSVHHGLIYRIHTRPI</sequence>
<name>A0A915IQF8_ROMCU</name>
<organism evidence="1 2">
    <name type="scientific">Romanomermis culicivorax</name>
    <name type="common">Nematode worm</name>
    <dbReference type="NCBI Taxonomy" id="13658"/>
    <lineage>
        <taxon>Eukaryota</taxon>
        <taxon>Metazoa</taxon>
        <taxon>Ecdysozoa</taxon>
        <taxon>Nematoda</taxon>
        <taxon>Enoplea</taxon>
        <taxon>Dorylaimia</taxon>
        <taxon>Mermithida</taxon>
        <taxon>Mermithoidea</taxon>
        <taxon>Mermithidae</taxon>
        <taxon>Romanomermis</taxon>
    </lineage>
</organism>
<keyword evidence="1" id="KW-1185">Reference proteome</keyword>
<reference evidence="2" key="1">
    <citation type="submission" date="2022-11" db="UniProtKB">
        <authorList>
            <consortium name="WormBaseParasite"/>
        </authorList>
    </citation>
    <scope>IDENTIFICATION</scope>
</reference>
<dbReference type="Proteomes" id="UP000887565">
    <property type="component" value="Unplaced"/>
</dbReference>
<accession>A0A915IQF8</accession>
<proteinExistence type="predicted"/>